<dbReference type="InterPro" id="IPR050131">
    <property type="entry name" value="Peptidase_S8_subtilisin-like"/>
</dbReference>
<evidence type="ECO:0000256" key="9">
    <source>
        <dbReference type="PROSITE-ProRule" id="PRU01240"/>
    </source>
</evidence>
<evidence type="ECO:0000256" key="6">
    <source>
        <dbReference type="ARBA" id="ARBA00022801"/>
    </source>
</evidence>
<evidence type="ECO:0000256" key="1">
    <source>
        <dbReference type="ARBA" id="ARBA00001913"/>
    </source>
</evidence>
<evidence type="ECO:0000256" key="3">
    <source>
        <dbReference type="ARBA" id="ARBA00011073"/>
    </source>
</evidence>
<comment type="cofactor">
    <cofactor evidence="1">
        <name>Ca(2+)</name>
        <dbReference type="ChEBI" id="CHEBI:29108"/>
    </cofactor>
</comment>
<dbReference type="InterPro" id="IPR022398">
    <property type="entry name" value="Peptidase_S8_His-AS"/>
</dbReference>
<dbReference type="Gene3D" id="3.40.50.200">
    <property type="entry name" value="Peptidase S8/S53 domain"/>
    <property type="match status" value="1"/>
</dbReference>
<reference evidence="12 13" key="1">
    <citation type="submission" date="2018-10" db="EMBL/GenBank/DDBJ databases">
        <title>Bacillus Keqinensis sp. nov., a moderately halophilic bacterium isolated from a saline-alkaline lake.</title>
        <authorList>
            <person name="Wang H."/>
        </authorList>
    </citation>
    <scope>NUCLEOTIDE SEQUENCE [LARGE SCALE GENOMIC DNA]</scope>
    <source>
        <strain evidence="12 13">KQ-3</strain>
    </source>
</reference>
<dbReference type="PRINTS" id="PR00723">
    <property type="entry name" value="SUBTILISIN"/>
</dbReference>
<dbReference type="InterPro" id="IPR023827">
    <property type="entry name" value="Peptidase_S8_Asp-AS"/>
</dbReference>
<dbReference type="AlphaFoldDB" id="A0A3M7TYK5"/>
<keyword evidence="5 9" id="KW-0645">Protease</keyword>
<dbReference type="OrthoDB" id="9798386at2"/>
<dbReference type="PROSITE" id="PS00136">
    <property type="entry name" value="SUBTILASE_ASP"/>
    <property type="match status" value="1"/>
</dbReference>
<dbReference type="GO" id="GO:0005576">
    <property type="term" value="C:extracellular region"/>
    <property type="evidence" value="ECO:0007669"/>
    <property type="project" value="UniProtKB-SubCell"/>
</dbReference>
<comment type="similarity">
    <text evidence="3 9 10">Belongs to the peptidase S8 family.</text>
</comment>
<keyword evidence="13" id="KW-1185">Reference proteome</keyword>
<dbReference type="PANTHER" id="PTHR43806:SF11">
    <property type="entry name" value="CEREVISIN-RELATED"/>
    <property type="match status" value="1"/>
</dbReference>
<evidence type="ECO:0000313" key="13">
    <source>
        <dbReference type="Proteomes" id="UP000278746"/>
    </source>
</evidence>
<evidence type="ECO:0000256" key="10">
    <source>
        <dbReference type="RuleBase" id="RU003355"/>
    </source>
</evidence>
<dbReference type="PROSITE" id="PS51892">
    <property type="entry name" value="SUBTILASE"/>
    <property type="match status" value="1"/>
</dbReference>
<keyword evidence="4" id="KW-0964">Secreted</keyword>
<comment type="caution">
    <text evidence="12">The sequence shown here is derived from an EMBL/GenBank/DDBJ whole genome shotgun (WGS) entry which is preliminary data.</text>
</comment>
<evidence type="ECO:0000256" key="4">
    <source>
        <dbReference type="ARBA" id="ARBA00022525"/>
    </source>
</evidence>
<gene>
    <name evidence="12" type="ORF">EBO34_08635</name>
</gene>
<proteinExistence type="inferred from homology"/>
<dbReference type="InterPro" id="IPR036852">
    <property type="entry name" value="Peptidase_S8/S53_dom_sf"/>
</dbReference>
<dbReference type="GO" id="GO:0004252">
    <property type="term" value="F:serine-type endopeptidase activity"/>
    <property type="evidence" value="ECO:0007669"/>
    <property type="project" value="UniProtKB-UniRule"/>
</dbReference>
<dbReference type="PROSITE" id="PS00138">
    <property type="entry name" value="SUBTILASE_SER"/>
    <property type="match status" value="1"/>
</dbReference>
<evidence type="ECO:0000256" key="2">
    <source>
        <dbReference type="ARBA" id="ARBA00004613"/>
    </source>
</evidence>
<keyword evidence="6 9" id="KW-0378">Hydrolase</keyword>
<accession>A0A3M7TYK5</accession>
<dbReference type="Pfam" id="PF00082">
    <property type="entry name" value="Peptidase_S8"/>
    <property type="match status" value="1"/>
</dbReference>
<dbReference type="InterPro" id="IPR000209">
    <property type="entry name" value="Peptidase_S8/S53_dom"/>
</dbReference>
<evidence type="ECO:0000256" key="7">
    <source>
        <dbReference type="ARBA" id="ARBA00022825"/>
    </source>
</evidence>
<sequence>MRLRGILPVKSKLKLPVMLGLVLLLLVPSLGFASPANDVSSNDDLKRFMVAFKSEKLPAGYEEMVNAAGGELTYEVGEIGVLEAVTDNPLQFIKAMNSEREVMSITPAIEVQLDLPEFEEAGELAEGTNPGVLDPDESIWESGWQWDIEQVTNEGASHEVHSGTHDVVVGVIDTGFDFDHPDLKDNIIGGPDASRTFVPGTEDSWDNQSHGTHVAGTIAGNGRMKGVAPDVGLKSYRVFNTGGAQQAWITAAIIAAADDGVDVINMSLGGTRVVGQWFYTDPETGERVRLGNNQAADVVAYKRAIDYAVKRGVTVVSSAGNSAQDMSNPSKVADWIEGNAGPEYDVRGAAWFVPASIPGVITVSAMGGGFGTEDRLAFYSNYGNGAINLGAPGGDLGPEGYDAADNFKFLVLSTVPTYMDGQSARGKELFGENGYGWKGGTSMAAPQVAGAAAAFISQVYEETGKKPTPRQVQNRLQQTAASVDSSGYSRYYGHGRVDAYQALTR</sequence>
<feature type="active site" description="Charge relay system" evidence="9">
    <location>
        <position position="210"/>
    </location>
</feature>
<evidence type="ECO:0000256" key="5">
    <source>
        <dbReference type="ARBA" id="ARBA00022670"/>
    </source>
</evidence>
<dbReference type="EMBL" id="RHIB01000001">
    <property type="protein sequence ID" value="RNA69982.1"/>
    <property type="molecule type" value="Genomic_DNA"/>
</dbReference>
<dbReference type="GO" id="GO:0006508">
    <property type="term" value="P:proteolysis"/>
    <property type="evidence" value="ECO:0007669"/>
    <property type="project" value="UniProtKB-KW"/>
</dbReference>
<feature type="domain" description="Peptidase S8/S53" evidence="11">
    <location>
        <begin position="165"/>
        <end position="495"/>
    </location>
</feature>
<dbReference type="SUPFAM" id="SSF52743">
    <property type="entry name" value="Subtilisin-like"/>
    <property type="match status" value="1"/>
</dbReference>
<dbReference type="InterPro" id="IPR023828">
    <property type="entry name" value="Peptidase_S8_Ser-AS"/>
</dbReference>
<feature type="active site" description="Charge relay system" evidence="9">
    <location>
        <position position="173"/>
    </location>
</feature>
<dbReference type="InterPro" id="IPR015500">
    <property type="entry name" value="Peptidase_S8_subtilisin-rel"/>
</dbReference>
<dbReference type="Proteomes" id="UP000278746">
    <property type="component" value="Unassembled WGS sequence"/>
</dbReference>
<dbReference type="PANTHER" id="PTHR43806">
    <property type="entry name" value="PEPTIDASE S8"/>
    <property type="match status" value="1"/>
</dbReference>
<dbReference type="PROSITE" id="PS00137">
    <property type="entry name" value="SUBTILASE_HIS"/>
    <property type="match status" value="1"/>
</dbReference>
<feature type="active site" description="Charge relay system" evidence="9">
    <location>
        <position position="442"/>
    </location>
</feature>
<evidence type="ECO:0000256" key="8">
    <source>
        <dbReference type="ARBA" id="ARBA00022837"/>
    </source>
</evidence>
<keyword evidence="7 9" id="KW-0720">Serine protease</keyword>
<evidence type="ECO:0000259" key="11">
    <source>
        <dbReference type="Pfam" id="PF00082"/>
    </source>
</evidence>
<name>A0A3M7TYK5_9BACI</name>
<comment type="subcellular location">
    <subcellularLocation>
        <location evidence="2">Secreted</location>
    </subcellularLocation>
</comment>
<protein>
    <recommendedName>
        <fullName evidence="11">Peptidase S8/S53 domain-containing protein</fullName>
    </recommendedName>
</protein>
<keyword evidence="8" id="KW-0106">Calcium</keyword>
<evidence type="ECO:0000313" key="12">
    <source>
        <dbReference type="EMBL" id="RNA69982.1"/>
    </source>
</evidence>
<organism evidence="12 13">
    <name type="scientific">Alteribacter keqinensis</name>
    <dbReference type="NCBI Taxonomy" id="2483800"/>
    <lineage>
        <taxon>Bacteria</taxon>
        <taxon>Bacillati</taxon>
        <taxon>Bacillota</taxon>
        <taxon>Bacilli</taxon>
        <taxon>Bacillales</taxon>
        <taxon>Bacillaceae</taxon>
        <taxon>Alteribacter</taxon>
    </lineage>
</organism>